<proteinExistence type="predicted"/>
<protein>
    <submittedName>
        <fullName evidence="1">Uncharacterized protein</fullName>
    </submittedName>
</protein>
<evidence type="ECO:0000313" key="2">
    <source>
        <dbReference type="Proteomes" id="UP000831701"/>
    </source>
</evidence>
<comment type="caution">
    <text evidence="1">The sequence shown here is derived from an EMBL/GenBank/DDBJ whole genome shotgun (WGS) entry which is preliminary data.</text>
</comment>
<sequence>MSPASLGICEKLFRRWELKTSLTEGYSARRAPNRPSQYAFGSARSPITEHHWGSDREAVPPDHAPPGITVVAHMSVPSRITMESPVGALSSTPPRDSKKGWYSVLLLARRGMHKQQQETYPQPEGAGKRPSHSPE</sequence>
<evidence type="ECO:0000313" key="1">
    <source>
        <dbReference type="EMBL" id="KAI3361323.1"/>
    </source>
</evidence>
<name>A0ACB8W0I5_9TELE</name>
<keyword evidence="2" id="KW-1185">Reference proteome</keyword>
<reference evidence="1" key="1">
    <citation type="submission" date="2022-04" db="EMBL/GenBank/DDBJ databases">
        <title>Jade perch genome.</title>
        <authorList>
            <person name="Chao B."/>
        </authorList>
    </citation>
    <scope>NUCLEOTIDE SEQUENCE</scope>
    <source>
        <strain evidence="1">CB-2022</strain>
    </source>
</reference>
<organism evidence="1 2">
    <name type="scientific">Scortum barcoo</name>
    <name type="common">barcoo grunter</name>
    <dbReference type="NCBI Taxonomy" id="214431"/>
    <lineage>
        <taxon>Eukaryota</taxon>
        <taxon>Metazoa</taxon>
        <taxon>Chordata</taxon>
        <taxon>Craniata</taxon>
        <taxon>Vertebrata</taxon>
        <taxon>Euteleostomi</taxon>
        <taxon>Actinopterygii</taxon>
        <taxon>Neopterygii</taxon>
        <taxon>Teleostei</taxon>
        <taxon>Neoteleostei</taxon>
        <taxon>Acanthomorphata</taxon>
        <taxon>Eupercaria</taxon>
        <taxon>Centrarchiformes</taxon>
        <taxon>Terapontoidei</taxon>
        <taxon>Terapontidae</taxon>
        <taxon>Scortum</taxon>
    </lineage>
</organism>
<gene>
    <name evidence="1" type="ORF">L3Q82_013499</name>
</gene>
<dbReference type="EMBL" id="CM041546">
    <property type="protein sequence ID" value="KAI3361323.1"/>
    <property type="molecule type" value="Genomic_DNA"/>
</dbReference>
<accession>A0ACB8W0I5</accession>
<dbReference type="Proteomes" id="UP000831701">
    <property type="component" value="Chromosome 16"/>
</dbReference>